<dbReference type="EMBL" id="CP119159">
    <property type="protein sequence ID" value="WEH21477.1"/>
    <property type="molecule type" value="Genomic_DNA"/>
</dbReference>
<protein>
    <submittedName>
        <fullName evidence="1 2">Cupin</fullName>
    </submittedName>
</protein>
<proteinExistence type="predicted"/>
<evidence type="ECO:0000313" key="1">
    <source>
        <dbReference type="EMBL" id="PTN77458.1"/>
    </source>
</evidence>
<evidence type="ECO:0000313" key="4">
    <source>
        <dbReference type="EMBL" id="WEH21477.1"/>
    </source>
</evidence>
<evidence type="ECO:0000313" key="3">
    <source>
        <dbReference type="EMBL" id="STP67215.1"/>
    </source>
</evidence>
<dbReference type="Proteomes" id="UP000254396">
    <property type="component" value="Unassembled WGS sequence"/>
</dbReference>
<dbReference type="Proteomes" id="UP000516122">
    <property type="component" value="Chromosome"/>
</dbReference>
<evidence type="ECO:0000313" key="7">
    <source>
        <dbReference type="Proteomes" id="UP000254396"/>
    </source>
</evidence>
<gene>
    <name evidence="1" type="ORF">DAI13_06780</name>
    <name evidence="2" type="ORF">H9Q64_03845</name>
    <name evidence="3" type="ORF">NCTC13379_02484</name>
    <name evidence="5" type="ORF">P0083_06595</name>
    <name evidence="4" type="ORF">P0D81_10375</name>
</gene>
<name>A0A1G1SEB6_ENTFL</name>
<evidence type="ECO:0000313" key="6">
    <source>
        <dbReference type="Proteomes" id="UP000244140"/>
    </source>
</evidence>
<evidence type="ECO:0000313" key="10">
    <source>
        <dbReference type="Proteomes" id="UP001222182"/>
    </source>
</evidence>
<dbReference type="EMBL" id="UGIX01000001">
    <property type="protein sequence ID" value="STP67215.1"/>
    <property type="molecule type" value="Genomic_DNA"/>
</dbReference>
<sequence>MLQKYIEILTRDEVIFRKKPDGTEVNYFLFPEFEIHINSLPGKTVQGWHKHHEIEEVLLVQSGKVKIEELENQQIISRICAEGELIRMHKSLHRISNPDTLSASFTVFRFVPQGQNQQECIKNDKEEFSDAAVQRLLKINDSL</sequence>
<dbReference type="CDD" id="cd02208">
    <property type="entry name" value="cupin_RmlC-like"/>
    <property type="match status" value="1"/>
</dbReference>
<dbReference type="Proteomes" id="UP000244140">
    <property type="component" value="Unassembled WGS sequence"/>
</dbReference>
<reference evidence="5 10" key="5">
    <citation type="submission" date="2023-03" db="EMBL/GenBank/DDBJ databases">
        <title>Complete genome sequence of an Enterococcus faecalis urinary isolate.</title>
        <authorList>
            <person name="Brauer A.L."/>
            <person name="Armbruster C.E."/>
        </authorList>
    </citation>
    <scope>NUCLEOTIDE SEQUENCE [LARGE SCALE GENOMIC DNA]</scope>
    <source>
        <strain evidence="5 10">3143</strain>
    </source>
</reference>
<accession>A0A1G1SEB6</accession>
<evidence type="ECO:0000313" key="9">
    <source>
        <dbReference type="Proteomes" id="UP001221642"/>
    </source>
</evidence>
<organism evidence="1 6">
    <name type="scientific">Enterococcus faecalis</name>
    <name type="common">Streptococcus faecalis</name>
    <dbReference type="NCBI Taxonomy" id="1351"/>
    <lineage>
        <taxon>Bacteria</taxon>
        <taxon>Bacillati</taxon>
        <taxon>Bacillota</taxon>
        <taxon>Bacilli</taxon>
        <taxon>Lactobacillales</taxon>
        <taxon>Enterococcaceae</taxon>
        <taxon>Enterococcus</taxon>
    </lineage>
</organism>
<dbReference type="EMBL" id="PZZH01000001">
    <property type="protein sequence ID" value="PTN77458.1"/>
    <property type="molecule type" value="Genomic_DNA"/>
</dbReference>
<reference evidence="1 6" key="1">
    <citation type="submission" date="2018-04" db="EMBL/GenBank/DDBJ databases">
        <authorList>
            <person name="Van Tyne D."/>
        </authorList>
    </citation>
    <scope>NUCLEOTIDE SEQUENCE [LARGE SCALE GENOMIC DNA]</scope>
    <source>
        <strain evidence="1 6">B2535</strain>
    </source>
</reference>
<evidence type="ECO:0000313" key="5">
    <source>
        <dbReference type="EMBL" id="WER43930.1"/>
    </source>
</evidence>
<dbReference type="InterPro" id="IPR011051">
    <property type="entry name" value="RmlC_Cupin_sf"/>
</dbReference>
<dbReference type="AlphaFoldDB" id="A0A1G1SEB6"/>
<evidence type="ECO:0000313" key="8">
    <source>
        <dbReference type="Proteomes" id="UP000516122"/>
    </source>
</evidence>
<dbReference type="EMBL" id="CP119528">
    <property type="protein sequence ID" value="WER43930.1"/>
    <property type="molecule type" value="Genomic_DNA"/>
</dbReference>
<evidence type="ECO:0000313" key="2">
    <source>
        <dbReference type="EMBL" id="QNP38445.1"/>
    </source>
</evidence>
<dbReference type="RefSeq" id="WP_002379393.1">
    <property type="nucleotide sequence ID" value="NZ_AP031218.1"/>
</dbReference>
<dbReference type="EMBL" id="CP060804">
    <property type="protein sequence ID" value="QNP38445.1"/>
    <property type="molecule type" value="Genomic_DNA"/>
</dbReference>
<reference evidence="2 8" key="3">
    <citation type="submission" date="2020-08" db="EMBL/GenBank/DDBJ databases">
        <title>Enterococcus faecalis SF28073 genome assembly.</title>
        <authorList>
            <person name="Duerkop B.A."/>
            <person name="Johnson C.N."/>
        </authorList>
    </citation>
    <scope>NUCLEOTIDE SEQUENCE [LARGE SCALE GENOMIC DNA]</scope>
    <source>
        <strain evidence="2 8">SF28073</strain>
    </source>
</reference>
<dbReference type="Proteomes" id="UP001222182">
    <property type="component" value="Chromosome"/>
</dbReference>
<dbReference type="Proteomes" id="UP001221642">
    <property type="component" value="Chromosome"/>
</dbReference>
<reference evidence="3 7" key="2">
    <citation type="submission" date="2018-06" db="EMBL/GenBank/DDBJ databases">
        <authorList>
            <consortium name="Pathogen Informatics"/>
            <person name="Doyle S."/>
        </authorList>
    </citation>
    <scope>NUCLEOTIDE SEQUENCE [LARGE SCALE GENOMIC DNA]</scope>
    <source>
        <strain evidence="3 7">NCTC13379</strain>
    </source>
</reference>
<reference evidence="4 9" key="4">
    <citation type="submission" date="2023-02" db="EMBL/GenBank/DDBJ databases">
        <title>Results of the 2020 Genomic Proficiency Test for the network of European Union Reference Laboratory for Antimicrobial Resistance assessing whole genome sequencing capacities.</title>
        <authorList>
            <person name="Hoffmann M."/>
            <person name="Luo Y."/>
            <person name="Sorensen L.H."/>
            <person name="Pedersen S.K."/>
            <person name="Hendriksen R.S."/>
        </authorList>
    </citation>
    <scope>NUCLEOTIDE SEQUENCE [LARGE SCALE GENOMIC DNA]</scope>
    <source>
        <strain evidence="4 9">GENOMIC22-006</strain>
    </source>
</reference>
<dbReference type="SUPFAM" id="SSF51182">
    <property type="entry name" value="RmlC-like cupins"/>
    <property type="match status" value="1"/>
</dbReference>